<protein>
    <submittedName>
        <fullName evidence="1">Uncharacterized protein</fullName>
    </submittedName>
</protein>
<comment type="caution">
    <text evidence="1">The sequence shown here is derived from an EMBL/GenBank/DDBJ whole genome shotgun (WGS) entry which is preliminary data.</text>
</comment>
<accession>A0AAW8PZ10</accession>
<evidence type="ECO:0000313" key="2">
    <source>
        <dbReference type="Proteomes" id="UP001253193"/>
    </source>
</evidence>
<organism evidence="1 2">
    <name type="scientific">Vibrio parahaemolyticus</name>
    <dbReference type="NCBI Taxonomy" id="670"/>
    <lineage>
        <taxon>Bacteria</taxon>
        <taxon>Pseudomonadati</taxon>
        <taxon>Pseudomonadota</taxon>
        <taxon>Gammaproteobacteria</taxon>
        <taxon>Vibrionales</taxon>
        <taxon>Vibrionaceae</taxon>
        <taxon>Vibrio</taxon>
    </lineage>
</organism>
<dbReference type="RefSeq" id="WP_311020132.1">
    <property type="nucleotide sequence ID" value="NZ_JAUHGG010000003.1"/>
</dbReference>
<dbReference type="Proteomes" id="UP001253193">
    <property type="component" value="Unassembled WGS sequence"/>
</dbReference>
<proteinExistence type="predicted"/>
<dbReference type="AlphaFoldDB" id="A0AAW8PZ10"/>
<gene>
    <name evidence="1" type="ORF">QX249_11345</name>
</gene>
<sequence length="222" mass="26527">MYYLKTIDGERTRFNSLTDIFEFLENEIRNCGWRWKPRFCNSAHRHSYSYYVPRLIADSFVSTKRSGSPRLRVDGCIDTRNKGVGLFKNFWDGEPQLVCDNKYIVLDAFGRVVSSKWVVDCYCDRFAALWAVKYAHNGYRPYPNGVTSGYKGINWKAQLKFSHFCRRERTVMDDRGRHQDEPNIRGARRETIKALMPEYDEWYRDPIRSWKSQSKKRKQWMK</sequence>
<name>A0AAW8PZ10_VIBPH</name>
<evidence type="ECO:0000313" key="1">
    <source>
        <dbReference type="EMBL" id="MDS1821259.1"/>
    </source>
</evidence>
<reference evidence="1" key="1">
    <citation type="submission" date="2023-06" db="EMBL/GenBank/DDBJ databases">
        <title>Genomic Diversity of Vibrio spp. and Metagenomic Analysis of Pathogens in Florida Gulf Coastal Waters Following Hurricane Ian.</title>
        <authorList>
            <person name="Brumfield K.D."/>
        </authorList>
    </citation>
    <scope>NUCLEOTIDE SEQUENCE</scope>
    <source>
        <strain evidence="1">WBS2B-138</strain>
    </source>
</reference>
<dbReference type="EMBL" id="JAUHGG010000003">
    <property type="protein sequence ID" value="MDS1821259.1"/>
    <property type="molecule type" value="Genomic_DNA"/>
</dbReference>